<organism evidence="17 18">
    <name type="scientific">Sphingomonas telluris</name>
    <dbReference type="NCBI Taxonomy" id="2907998"/>
    <lineage>
        <taxon>Bacteria</taxon>
        <taxon>Pseudomonadati</taxon>
        <taxon>Pseudomonadota</taxon>
        <taxon>Alphaproteobacteria</taxon>
        <taxon>Sphingomonadales</taxon>
        <taxon>Sphingomonadaceae</taxon>
        <taxon>Sphingomonas</taxon>
    </lineage>
</organism>
<evidence type="ECO:0000313" key="17">
    <source>
        <dbReference type="EMBL" id="MCH8616608.1"/>
    </source>
</evidence>
<name>A0ABS9VPH1_9SPHN</name>
<evidence type="ECO:0000256" key="8">
    <source>
        <dbReference type="ARBA" id="ARBA00022679"/>
    </source>
</evidence>
<evidence type="ECO:0000256" key="13">
    <source>
        <dbReference type="ARBA" id="ARBA00022991"/>
    </source>
</evidence>
<dbReference type="Proteomes" id="UP001203058">
    <property type="component" value="Unassembled WGS sequence"/>
</dbReference>
<dbReference type="RefSeq" id="WP_241447401.1">
    <property type="nucleotide sequence ID" value="NZ_JAKZHW010000001.1"/>
</dbReference>
<evidence type="ECO:0000256" key="5">
    <source>
        <dbReference type="ARBA" id="ARBA00022606"/>
    </source>
</evidence>
<keyword evidence="10" id="KW-0547">Nucleotide-binding</keyword>
<keyword evidence="14" id="KW-0843">Virulence</keyword>
<evidence type="ECO:0000256" key="6">
    <source>
        <dbReference type="ARBA" id="ARBA00022630"/>
    </source>
</evidence>
<evidence type="ECO:0000256" key="9">
    <source>
        <dbReference type="ARBA" id="ARBA00022737"/>
    </source>
</evidence>
<keyword evidence="6" id="KW-0285">Flavoprotein</keyword>
<dbReference type="SUPFAM" id="SSF55785">
    <property type="entry name" value="PYP-like sensor domain (PAS domain)"/>
    <property type="match status" value="1"/>
</dbReference>
<dbReference type="EC" id="2.7.13.3" evidence="2"/>
<dbReference type="InterPro" id="IPR013655">
    <property type="entry name" value="PAS_fold_3"/>
</dbReference>
<comment type="catalytic activity">
    <reaction evidence="1">
        <text>ATP + protein L-histidine = ADP + protein N-phospho-L-histidine.</text>
        <dbReference type="EC" id="2.7.13.3"/>
    </reaction>
</comment>
<dbReference type="InterPro" id="IPR036890">
    <property type="entry name" value="HATPase_C_sf"/>
</dbReference>
<dbReference type="Gene3D" id="3.30.450.20">
    <property type="entry name" value="PAS domain"/>
    <property type="match status" value="1"/>
</dbReference>
<protein>
    <recommendedName>
        <fullName evidence="2">histidine kinase</fullName>
        <ecNumber evidence="2">2.7.13.3</ecNumber>
    </recommendedName>
</protein>
<gene>
    <name evidence="17" type="ORF">LZ016_10920</name>
</gene>
<dbReference type="EMBL" id="JAKZHW010000001">
    <property type="protein sequence ID" value="MCH8616608.1"/>
    <property type="molecule type" value="Genomic_DNA"/>
</dbReference>
<dbReference type="PROSITE" id="PS50113">
    <property type="entry name" value="PAC"/>
    <property type="match status" value="1"/>
</dbReference>
<dbReference type="Gene3D" id="3.30.565.10">
    <property type="entry name" value="Histidine kinase-like ATPase, C-terminal domain"/>
    <property type="match status" value="1"/>
</dbReference>
<dbReference type="InterPro" id="IPR011102">
    <property type="entry name" value="Sig_transdc_His_kinase_HWE"/>
</dbReference>
<keyword evidence="7" id="KW-0288">FMN</keyword>
<keyword evidence="11" id="KW-0418">Kinase</keyword>
<evidence type="ECO:0000256" key="11">
    <source>
        <dbReference type="ARBA" id="ARBA00022777"/>
    </source>
</evidence>
<dbReference type="PANTHER" id="PTHR41523">
    <property type="entry name" value="TWO-COMPONENT SYSTEM SENSOR PROTEIN"/>
    <property type="match status" value="1"/>
</dbReference>
<dbReference type="NCBIfam" id="TIGR00229">
    <property type="entry name" value="sensory_box"/>
    <property type="match status" value="1"/>
</dbReference>
<dbReference type="CDD" id="cd00130">
    <property type="entry name" value="PAS"/>
    <property type="match status" value="1"/>
</dbReference>
<dbReference type="SMART" id="SM00911">
    <property type="entry name" value="HWE_HK"/>
    <property type="match status" value="1"/>
</dbReference>
<proteinExistence type="predicted"/>
<dbReference type="Pfam" id="PF07536">
    <property type="entry name" value="HWE_HK"/>
    <property type="match status" value="1"/>
</dbReference>
<keyword evidence="5" id="KW-0716">Sensory transduction</keyword>
<evidence type="ECO:0000256" key="3">
    <source>
        <dbReference type="ARBA" id="ARBA00022543"/>
    </source>
</evidence>
<keyword evidence="15" id="KW-0675">Receptor</keyword>
<sequence length="338" mass="37657">MSSAISEALARAADQISFQQLADAMPQMVWSTQPDGAHDYYNAQWYAFTGAPEGSTDGEGWNGMFHPDDQERAWARWRHSLRTGEPYEIEYRLRHHSGEYRWTLGRALPVRDNDGHIVRWVGTCTDIHEQKQIGQQNEILSRELSHRIKNIFAVVNGLIGLSARQFPDMKSFARQMQARVAALGRAHDYVRPHSEDSARHEGPSTLHALLTELLLPYPALDEGRLTISGDDISVDDRSATPIGLVFHELATNSAKYGALSTPVGTVRLVSSIQDGRIRLSWEELGGPPILQEPDLQGFGTRLTDISVFQQLGGELVRDWRTEGLVVAIDLPAAALSRS</sequence>
<evidence type="ECO:0000256" key="10">
    <source>
        <dbReference type="ARBA" id="ARBA00022741"/>
    </source>
</evidence>
<keyword evidence="4" id="KW-0597">Phosphoprotein</keyword>
<evidence type="ECO:0000256" key="4">
    <source>
        <dbReference type="ARBA" id="ARBA00022553"/>
    </source>
</evidence>
<keyword evidence="8" id="KW-0808">Transferase</keyword>
<keyword evidence="12" id="KW-0067">ATP-binding</keyword>
<evidence type="ECO:0000313" key="18">
    <source>
        <dbReference type="Proteomes" id="UP001203058"/>
    </source>
</evidence>
<comment type="caution">
    <text evidence="17">The sequence shown here is derived from an EMBL/GenBank/DDBJ whole genome shotgun (WGS) entry which is preliminary data.</text>
</comment>
<keyword evidence="3" id="KW-0600">Photoreceptor protein</keyword>
<reference evidence="17 18" key="1">
    <citation type="submission" date="2022-03" db="EMBL/GenBank/DDBJ databases">
        <authorList>
            <person name="Jo J.-H."/>
            <person name="Im W.-T."/>
        </authorList>
    </citation>
    <scope>NUCLEOTIDE SEQUENCE [LARGE SCALE GENOMIC DNA]</scope>
    <source>
        <strain evidence="17 18">SM33</strain>
    </source>
</reference>
<dbReference type="Pfam" id="PF08447">
    <property type="entry name" value="PAS_3"/>
    <property type="match status" value="1"/>
</dbReference>
<dbReference type="InterPro" id="IPR000700">
    <property type="entry name" value="PAS-assoc_C"/>
</dbReference>
<keyword evidence="9" id="KW-0677">Repeat</keyword>
<dbReference type="PANTHER" id="PTHR41523:SF8">
    <property type="entry name" value="ETHYLENE RESPONSE SENSOR PROTEIN"/>
    <property type="match status" value="1"/>
</dbReference>
<keyword evidence="13" id="KW-0157">Chromophore</keyword>
<accession>A0ABS9VPH1</accession>
<evidence type="ECO:0000256" key="1">
    <source>
        <dbReference type="ARBA" id="ARBA00000085"/>
    </source>
</evidence>
<dbReference type="SMART" id="SM00086">
    <property type="entry name" value="PAC"/>
    <property type="match status" value="1"/>
</dbReference>
<evidence type="ECO:0000256" key="12">
    <source>
        <dbReference type="ARBA" id="ARBA00022840"/>
    </source>
</evidence>
<evidence type="ECO:0000256" key="15">
    <source>
        <dbReference type="ARBA" id="ARBA00023170"/>
    </source>
</evidence>
<feature type="domain" description="PAC" evidence="16">
    <location>
        <begin position="87"/>
        <end position="139"/>
    </location>
</feature>
<keyword evidence="18" id="KW-1185">Reference proteome</keyword>
<dbReference type="InterPro" id="IPR001610">
    <property type="entry name" value="PAC"/>
</dbReference>
<dbReference type="InterPro" id="IPR000014">
    <property type="entry name" value="PAS"/>
</dbReference>
<evidence type="ECO:0000256" key="2">
    <source>
        <dbReference type="ARBA" id="ARBA00012438"/>
    </source>
</evidence>
<evidence type="ECO:0000259" key="16">
    <source>
        <dbReference type="PROSITE" id="PS50113"/>
    </source>
</evidence>
<evidence type="ECO:0000256" key="14">
    <source>
        <dbReference type="ARBA" id="ARBA00023026"/>
    </source>
</evidence>
<dbReference type="InterPro" id="IPR035965">
    <property type="entry name" value="PAS-like_dom_sf"/>
</dbReference>
<evidence type="ECO:0000256" key="7">
    <source>
        <dbReference type="ARBA" id="ARBA00022643"/>
    </source>
</evidence>